<evidence type="ECO:0000313" key="1">
    <source>
        <dbReference type="EMBL" id="RJF71813.1"/>
    </source>
</evidence>
<comment type="caution">
    <text evidence="1">The sequence shown here is derived from an EMBL/GenBank/DDBJ whole genome shotgun (WGS) entry which is preliminary data.</text>
</comment>
<gene>
    <name evidence="1" type="ORF">D3875_09815</name>
</gene>
<sequence>MFLLMAPVPAPVTLSAQAGQTVTLTVRLPAPDSGVLLNRGAPNSLILKTPWGQWKKSPSGRPFVNGGAEFSGYFGQVHPVILRFKVPAGTPPGPHNAQLALQLFTCNRQEKLCQQKDLTYPVTIQVGDRQQAGRLDVPAAALRRPLKPGG</sequence>
<evidence type="ECO:0008006" key="3">
    <source>
        <dbReference type="Google" id="ProtNLM"/>
    </source>
</evidence>
<organism evidence="1 2">
    <name type="scientific">Deinococcus cavernae</name>
    <dbReference type="NCBI Taxonomy" id="2320857"/>
    <lineage>
        <taxon>Bacteria</taxon>
        <taxon>Thermotogati</taxon>
        <taxon>Deinococcota</taxon>
        <taxon>Deinococci</taxon>
        <taxon>Deinococcales</taxon>
        <taxon>Deinococcaceae</taxon>
        <taxon>Deinococcus</taxon>
    </lineage>
</organism>
<dbReference type="Proteomes" id="UP000286287">
    <property type="component" value="Unassembled WGS sequence"/>
</dbReference>
<protein>
    <recommendedName>
        <fullName evidence="3">Thiol:disulfide interchange protein DsbD N-terminal domain-containing protein</fullName>
    </recommendedName>
</protein>
<dbReference type="EMBL" id="QYUJ01000014">
    <property type="protein sequence ID" value="RJF71813.1"/>
    <property type="molecule type" value="Genomic_DNA"/>
</dbReference>
<accession>A0A418V6R5</accession>
<dbReference type="AlphaFoldDB" id="A0A418V6R5"/>
<reference evidence="1 2" key="1">
    <citation type="submission" date="2018-09" db="EMBL/GenBank/DDBJ databases">
        <authorList>
            <person name="Zhu H."/>
        </authorList>
    </citation>
    <scope>NUCLEOTIDE SEQUENCE [LARGE SCALE GENOMIC DNA]</scope>
    <source>
        <strain evidence="1 2">K2S05-167</strain>
    </source>
</reference>
<proteinExistence type="predicted"/>
<name>A0A418V6R5_9DEIO</name>
<keyword evidence="2" id="KW-1185">Reference proteome</keyword>
<evidence type="ECO:0000313" key="2">
    <source>
        <dbReference type="Proteomes" id="UP000286287"/>
    </source>
</evidence>